<name>A0A1G8FUG6_9BACI</name>
<dbReference type="OrthoDB" id="9767366at2"/>
<dbReference type="PANTHER" id="PTHR22642">
    <property type="entry name" value="IMIDAZOLONEPROPIONASE"/>
    <property type="match status" value="1"/>
</dbReference>
<protein>
    <recommendedName>
        <fullName evidence="1">Amidohydrolase 3 domain-containing protein</fullName>
    </recommendedName>
</protein>
<dbReference type="STRING" id="930129.SAMN05216352_10390"/>
<accession>A0A1G8FUG6</accession>
<dbReference type="InterPro" id="IPR011059">
    <property type="entry name" value="Metal-dep_hydrolase_composite"/>
</dbReference>
<dbReference type="Gene3D" id="3.10.310.70">
    <property type="match status" value="1"/>
</dbReference>
<evidence type="ECO:0000313" key="3">
    <source>
        <dbReference type="Proteomes" id="UP000199017"/>
    </source>
</evidence>
<dbReference type="InterPro" id="IPR033932">
    <property type="entry name" value="YtcJ-like"/>
</dbReference>
<evidence type="ECO:0000313" key="2">
    <source>
        <dbReference type="EMBL" id="SDH85765.1"/>
    </source>
</evidence>
<reference evidence="2 3" key="1">
    <citation type="submission" date="2016-10" db="EMBL/GenBank/DDBJ databases">
        <authorList>
            <person name="de Groot N.N."/>
        </authorList>
    </citation>
    <scope>NUCLEOTIDE SEQUENCE [LARGE SCALE GENOMIC DNA]</scope>
    <source>
        <strain evidence="3">P4B,CCM 7963,CECT 7998,DSM 25260,IBRC-M 10614,KCTC 13821</strain>
    </source>
</reference>
<dbReference type="Gene3D" id="3.20.20.140">
    <property type="entry name" value="Metal-dependent hydrolases"/>
    <property type="match status" value="1"/>
</dbReference>
<dbReference type="EMBL" id="FNDU01000003">
    <property type="protein sequence ID" value="SDH85765.1"/>
    <property type="molecule type" value="Genomic_DNA"/>
</dbReference>
<evidence type="ECO:0000259" key="1">
    <source>
        <dbReference type="Pfam" id="PF07969"/>
    </source>
</evidence>
<gene>
    <name evidence="2" type="ORF">SAMN05216352_10390</name>
</gene>
<dbReference type="SUPFAM" id="SSF51338">
    <property type="entry name" value="Composite domain of metallo-dependent hydrolases"/>
    <property type="match status" value="1"/>
</dbReference>
<dbReference type="InterPro" id="IPR032466">
    <property type="entry name" value="Metal_Hydrolase"/>
</dbReference>
<dbReference type="AlphaFoldDB" id="A0A1G8FUG6"/>
<dbReference type="Pfam" id="PF07969">
    <property type="entry name" value="Amidohydro_3"/>
    <property type="match status" value="1"/>
</dbReference>
<sequence length="528" mass="58973">MKIMDQTYVALLNGKIITVDENDTIAEAVLLADDRIIAVGTNKEIRGVLPHNGTTIDLGGRAVIPGIVDSHVHTELTVNSLTNAVNVHTPPYTSVEQILNVIKQRVDQAQKGEWIIARGSNALPEKLMEGRLPTRQELDNVAPDNPVIFNMEVHVNILNTLAIETMGWTQESRLPNGATLGRDPQTGDLTGVFTEGWEQLPLMPWGYEKLLEALRVGTVEHFVSNGVTSIHELPYSTDGIRAWQQLKREENLPLRLRLYLQHPNLVNIDQFLKGGLQAGFGDEWLSIGGIKLFVDGQGIHANLHPVFDNKYSQEELNELVYKVHSSGLHLWTHVATEPAFEMGLKAYEQALKRFPSQDHRLRLEHAAEQLNQYSDSEEKIRRMKSLGIIPIMTPQFTHCLPDFVSPTLRNYIDKGLILPGNSDSTGSQPEGCSPWHGIWVAVTQENYYQKKKYPNQGISPLEAIRMFTLWGAWGGFEEKIKGSIEPGKLADMVVLGEDPLTCEHDALREMPVELVMIGGEIKSAKTGF</sequence>
<feature type="domain" description="Amidohydrolase 3" evidence="1">
    <location>
        <begin position="55"/>
        <end position="521"/>
    </location>
</feature>
<organism evidence="2 3">
    <name type="scientific">Alteribacillus bidgolensis</name>
    <dbReference type="NCBI Taxonomy" id="930129"/>
    <lineage>
        <taxon>Bacteria</taxon>
        <taxon>Bacillati</taxon>
        <taxon>Bacillota</taxon>
        <taxon>Bacilli</taxon>
        <taxon>Bacillales</taxon>
        <taxon>Bacillaceae</taxon>
        <taxon>Alteribacillus</taxon>
    </lineage>
</organism>
<dbReference type="SUPFAM" id="SSF51556">
    <property type="entry name" value="Metallo-dependent hydrolases"/>
    <property type="match status" value="1"/>
</dbReference>
<dbReference type="Gene3D" id="2.30.40.10">
    <property type="entry name" value="Urease, subunit C, domain 1"/>
    <property type="match status" value="1"/>
</dbReference>
<keyword evidence="3" id="KW-1185">Reference proteome</keyword>
<dbReference type="RefSeq" id="WP_091582359.1">
    <property type="nucleotide sequence ID" value="NZ_FNDU01000003.1"/>
</dbReference>
<dbReference type="CDD" id="cd01300">
    <property type="entry name" value="YtcJ_like"/>
    <property type="match status" value="1"/>
</dbReference>
<dbReference type="PANTHER" id="PTHR22642:SF22">
    <property type="entry name" value="EXOENZYMES REGULATORY PROTEIN AEPA"/>
    <property type="match status" value="1"/>
</dbReference>
<dbReference type="Proteomes" id="UP000199017">
    <property type="component" value="Unassembled WGS sequence"/>
</dbReference>
<dbReference type="GO" id="GO:0016810">
    <property type="term" value="F:hydrolase activity, acting on carbon-nitrogen (but not peptide) bonds"/>
    <property type="evidence" value="ECO:0007669"/>
    <property type="project" value="InterPro"/>
</dbReference>
<proteinExistence type="predicted"/>
<dbReference type="InterPro" id="IPR013108">
    <property type="entry name" value="Amidohydro_3"/>
</dbReference>